<reference evidence="2 3" key="1">
    <citation type="submission" date="2019-06" db="EMBL/GenBank/DDBJ databases">
        <title>Sequencing the genomes of 1000 actinobacteria strains.</title>
        <authorList>
            <person name="Klenk H.-P."/>
        </authorList>
    </citation>
    <scope>NUCLEOTIDE SEQUENCE [LARGE SCALE GENOMIC DNA]</scope>
    <source>
        <strain evidence="2 3">DSM 26477</strain>
    </source>
</reference>
<accession>A0A542YA71</accession>
<evidence type="ECO:0000313" key="2">
    <source>
        <dbReference type="EMBL" id="TQL44975.1"/>
    </source>
</evidence>
<dbReference type="AlphaFoldDB" id="A0A542YA71"/>
<sequence length="222" mass="23664">MGVGGTRKGTVVEGRAGGWKDAGHGASGMPRNCYRDRMSIETPPARQSAIDAGEALLGILKNHIDLVAAGNGSDEEAEEVDRQLWEAVGTYGDTLDDLYDEAEEPTDDVPEELTFTVRTRYDYTVIDEKAFLAKADGLGAAIGELLQRGGKPIPALEVDSLETGSGLVTVHLGGEQLTAEDFDAAEEPTDLLLVAPDETLAFVLDEPVYESRAEAEAAAKRD</sequence>
<evidence type="ECO:0000256" key="1">
    <source>
        <dbReference type="SAM" id="MobiDB-lite"/>
    </source>
</evidence>
<evidence type="ECO:0000313" key="3">
    <source>
        <dbReference type="Proteomes" id="UP000317998"/>
    </source>
</evidence>
<gene>
    <name evidence="2" type="ORF">FB562_2384</name>
</gene>
<dbReference type="Proteomes" id="UP000317998">
    <property type="component" value="Unassembled WGS sequence"/>
</dbReference>
<proteinExistence type="predicted"/>
<organism evidence="2 3">
    <name type="scientific">Homoserinimonas aerilata</name>
    <dbReference type="NCBI Taxonomy" id="1162970"/>
    <lineage>
        <taxon>Bacteria</taxon>
        <taxon>Bacillati</taxon>
        <taxon>Actinomycetota</taxon>
        <taxon>Actinomycetes</taxon>
        <taxon>Micrococcales</taxon>
        <taxon>Microbacteriaceae</taxon>
        <taxon>Homoserinimonas</taxon>
    </lineage>
</organism>
<protein>
    <submittedName>
        <fullName evidence="2">Uncharacterized protein</fullName>
    </submittedName>
</protein>
<feature type="region of interest" description="Disordered" evidence="1">
    <location>
        <begin position="1"/>
        <end position="24"/>
    </location>
</feature>
<dbReference type="EMBL" id="VFOM01000003">
    <property type="protein sequence ID" value="TQL44975.1"/>
    <property type="molecule type" value="Genomic_DNA"/>
</dbReference>
<name>A0A542YA71_9MICO</name>
<comment type="caution">
    <text evidence="2">The sequence shown here is derived from an EMBL/GenBank/DDBJ whole genome shotgun (WGS) entry which is preliminary data.</text>
</comment>
<keyword evidence="3" id="KW-1185">Reference proteome</keyword>